<gene>
    <name evidence="2" type="ORF">Gocc_2190</name>
</gene>
<organism evidence="2 3">
    <name type="scientific">Gaiella occulta</name>
    <dbReference type="NCBI Taxonomy" id="1002870"/>
    <lineage>
        <taxon>Bacteria</taxon>
        <taxon>Bacillati</taxon>
        <taxon>Actinomycetota</taxon>
        <taxon>Thermoleophilia</taxon>
        <taxon>Gaiellales</taxon>
        <taxon>Gaiellaceae</taxon>
        <taxon>Gaiella</taxon>
    </lineage>
</organism>
<reference evidence="2 3" key="1">
    <citation type="submission" date="2018-07" db="EMBL/GenBank/DDBJ databases">
        <title>High-quality-draft genome sequence of Gaiella occulta.</title>
        <authorList>
            <person name="Severino R."/>
            <person name="Froufe H.J.C."/>
            <person name="Rainey F.A."/>
            <person name="Barroso C."/>
            <person name="Albuquerque L."/>
            <person name="Lobo-Da-Cunha A."/>
            <person name="Da Costa M.S."/>
            <person name="Egas C."/>
        </authorList>
    </citation>
    <scope>NUCLEOTIDE SEQUENCE [LARGE SCALE GENOMIC DNA]</scope>
    <source>
        <strain evidence="2 3">F2-233</strain>
    </source>
</reference>
<comment type="caution">
    <text evidence="2">The sequence shown here is derived from an EMBL/GenBank/DDBJ whole genome shotgun (WGS) entry which is preliminary data.</text>
</comment>
<dbReference type="Proteomes" id="UP000254134">
    <property type="component" value="Unassembled WGS sequence"/>
</dbReference>
<dbReference type="GO" id="GO:0046417">
    <property type="term" value="P:chorismate metabolic process"/>
    <property type="evidence" value="ECO:0007669"/>
    <property type="project" value="InterPro"/>
</dbReference>
<dbReference type="InterPro" id="IPR036263">
    <property type="entry name" value="Chorismate_II_sf"/>
</dbReference>
<sequence length="87" mass="9875">MSDRFDEIRRQIAENDERVIALVNRRLELVAELWQLKAELGLDVVDPDRERRLRERLASANAGPLSPGGVDRLVTALLELTKRELGA</sequence>
<dbReference type="SMART" id="SM00830">
    <property type="entry name" value="CM_2"/>
    <property type="match status" value="1"/>
</dbReference>
<reference evidence="3" key="2">
    <citation type="journal article" date="2019" name="MicrobiologyOpen">
        <title>High-quality draft genome sequence of Gaiella occulta isolated from a 150 meter deep mineral water borehole and comparison with the genome sequences of other deep-branching lineages of the phylum Actinobacteria.</title>
        <authorList>
            <person name="Severino R."/>
            <person name="Froufe H.J.C."/>
            <person name="Barroso C."/>
            <person name="Albuquerque L."/>
            <person name="Lobo-da-Cunha A."/>
            <person name="da Costa M.S."/>
            <person name="Egas C."/>
        </authorList>
    </citation>
    <scope>NUCLEOTIDE SEQUENCE [LARGE SCALE GENOMIC DNA]</scope>
    <source>
        <strain evidence="3">F2-233</strain>
    </source>
</reference>
<evidence type="ECO:0000313" key="2">
    <source>
        <dbReference type="EMBL" id="RDI74093.1"/>
    </source>
</evidence>
<dbReference type="AlphaFoldDB" id="A0A7M2YVD7"/>
<dbReference type="GO" id="GO:0004106">
    <property type="term" value="F:chorismate mutase activity"/>
    <property type="evidence" value="ECO:0007669"/>
    <property type="project" value="InterPro"/>
</dbReference>
<evidence type="ECO:0000259" key="1">
    <source>
        <dbReference type="PROSITE" id="PS51168"/>
    </source>
</evidence>
<evidence type="ECO:0000313" key="3">
    <source>
        <dbReference type="Proteomes" id="UP000254134"/>
    </source>
</evidence>
<dbReference type="InterPro" id="IPR002701">
    <property type="entry name" value="CM_II_prokaryot"/>
</dbReference>
<accession>A0A7M2YVD7</accession>
<dbReference type="RefSeq" id="WP_181813596.1">
    <property type="nucleotide sequence ID" value="NZ_QQZY01000005.1"/>
</dbReference>
<dbReference type="SUPFAM" id="SSF48600">
    <property type="entry name" value="Chorismate mutase II"/>
    <property type="match status" value="1"/>
</dbReference>
<feature type="domain" description="Chorismate mutase" evidence="1">
    <location>
        <begin position="1"/>
        <end position="87"/>
    </location>
</feature>
<proteinExistence type="predicted"/>
<protein>
    <submittedName>
        <fullName evidence="2">Chorismate mutase</fullName>
    </submittedName>
</protein>
<dbReference type="Pfam" id="PF01817">
    <property type="entry name" value="CM_2"/>
    <property type="match status" value="1"/>
</dbReference>
<name>A0A7M2YVD7_9ACTN</name>
<dbReference type="Gene3D" id="1.20.59.10">
    <property type="entry name" value="Chorismate mutase"/>
    <property type="match status" value="1"/>
</dbReference>
<dbReference type="PROSITE" id="PS51168">
    <property type="entry name" value="CHORISMATE_MUT_2"/>
    <property type="match status" value="1"/>
</dbReference>
<dbReference type="EMBL" id="QQZY01000005">
    <property type="protein sequence ID" value="RDI74093.1"/>
    <property type="molecule type" value="Genomic_DNA"/>
</dbReference>
<dbReference type="InterPro" id="IPR036979">
    <property type="entry name" value="CM_dom_sf"/>
</dbReference>
<keyword evidence="3" id="KW-1185">Reference proteome</keyword>